<sequence>MGGLSFSLSAVTSQQLWMFLFLADLFLLTCAAMYILVSYYRRLGKLKDVERTAYTKANEVLSQMEKTSATILEKVESRADEILTHSELFKKDLNQAFEHSLEESSQKYVVMLEDHSKRFVDDYENLLKSVKDQSLEKAAKAIDTIEEDIRKSLEDSKVVARDQMGVFLKKALEEVETFKEQELEKIDKEIDEFVLQLAKELLRMNLTPKDHKKLIINSLEKAKEQGMFFL</sequence>
<evidence type="ECO:0000313" key="3">
    <source>
        <dbReference type="EMBL" id="OGK19307.1"/>
    </source>
</evidence>
<evidence type="ECO:0000313" key="4">
    <source>
        <dbReference type="Proteomes" id="UP000177026"/>
    </source>
</evidence>
<accession>A0A1F7GK81</accession>
<organism evidence="3 4">
    <name type="scientific">Candidatus Roizmanbacteria bacterium RIFCSPHIGHO2_01_FULL_39_8</name>
    <dbReference type="NCBI Taxonomy" id="1802033"/>
    <lineage>
        <taxon>Bacteria</taxon>
        <taxon>Candidatus Roizmaniibacteriota</taxon>
    </lineage>
</organism>
<dbReference type="Proteomes" id="UP000177026">
    <property type="component" value="Unassembled WGS sequence"/>
</dbReference>
<reference evidence="3 4" key="1">
    <citation type="journal article" date="2016" name="Nat. Commun.">
        <title>Thousands of microbial genomes shed light on interconnected biogeochemical processes in an aquifer system.</title>
        <authorList>
            <person name="Anantharaman K."/>
            <person name="Brown C.T."/>
            <person name="Hug L.A."/>
            <person name="Sharon I."/>
            <person name="Castelle C.J."/>
            <person name="Probst A.J."/>
            <person name="Thomas B.C."/>
            <person name="Singh A."/>
            <person name="Wilkins M.J."/>
            <person name="Karaoz U."/>
            <person name="Brodie E.L."/>
            <person name="Williams K.H."/>
            <person name="Hubbard S.S."/>
            <person name="Banfield J.F."/>
        </authorList>
    </citation>
    <scope>NUCLEOTIDE SEQUENCE [LARGE SCALE GENOMIC DNA]</scope>
</reference>
<dbReference type="AlphaFoldDB" id="A0A1F7GK81"/>
<protein>
    <submittedName>
        <fullName evidence="3">Uncharacterized protein</fullName>
    </submittedName>
</protein>
<comment type="caution">
    <text evidence="3">The sequence shown here is derived from an EMBL/GenBank/DDBJ whole genome shotgun (WGS) entry which is preliminary data.</text>
</comment>
<dbReference type="EMBL" id="MFZI01000050">
    <property type="protein sequence ID" value="OGK19307.1"/>
    <property type="molecule type" value="Genomic_DNA"/>
</dbReference>
<feature type="transmembrane region" description="Helical" evidence="2">
    <location>
        <begin position="16"/>
        <end position="37"/>
    </location>
</feature>
<keyword evidence="2" id="KW-0472">Membrane</keyword>
<keyword evidence="1" id="KW-0175">Coiled coil</keyword>
<proteinExistence type="predicted"/>
<evidence type="ECO:0000256" key="1">
    <source>
        <dbReference type="SAM" id="Coils"/>
    </source>
</evidence>
<keyword evidence="2" id="KW-0812">Transmembrane</keyword>
<keyword evidence="2" id="KW-1133">Transmembrane helix</keyword>
<feature type="coiled-coil region" evidence="1">
    <location>
        <begin position="135"/>
        <end position="189"/>
    </location>
</feature>
<evidence type="ECO:0000256" key="2">
    <source>
        <dbReference type="SAM" id="Phobius"/>
    </source>
</evidence>
<name>A0A1F7GK81_9BACT</name>
<gene>
    <name evidence="3" type="ORF">A2866_06570</name>
</gene>